<organism evidence="2 3">
    <name type="scientific">Ceratocystis lukuohia</name>
    <dbReference type="NCBI Taxonomy" id="2019550"/>
    <lineage>
        <taxon>Eukaryota</taxon>
        <taxon>Fungi</taxon>
        <taxon>Dikarya</taxon>
        <taxon>Ascomycota</taxon>
        <taxon>Pezizomycotina</taxon>
        <taxon>Sordariomycetes</taxon>
        <taxon>Hypocreomycetidae</taxon>
        <taxon>Microascales</taxon>
        <taxon>Ceratocystidaceae</taxon>
        <taxon>Ceratocystis</taxon>
    </lineage>
</organism>
<evidence type="ECO:0000313" key="2">
    <source>
        <dbReference type="EMBL" id="KAL2891442.1"/>
    </source>
</evidence>
<proteinExistence type="predicted"/>
<reference evidence="2 3" key="1">
    <citation type="submission" date="2020-05" db="EMBL/GenBank/DDBJ databases">
        <title>Ceratocystis lukuohia genome.</title>
        <authorList>
            <person name="Harrington T.C."/>
            <person name="Kim K."/>
            <person name="Mayers C.G."/>
        </authorList>
    </citation>
    <scope>NUCLEOTIDE SEQUENCE [LARGE SCALE GENOMIC DNA]</scope>
    <source>
        <strain evidence="2 3">C4212</strain>
    </source>
</reference>
<accession>A0ABR4MT39</accession>
<evidence type="ECO:0000313" key="3">
    <source>
        <dbReference type="Proteomes" id="UP001610728"/>
    </source>
</evidence>
<evidence type="ECO:0000256" key="1">
    <source>
        <dbReference type="SAM" id="MobiDB-lite"/>
    </source>
</evidence>
<name>A0ABR4MT39_9PEZI</name>
<feature type="region of interest" description="Disordered" evidence="1">
    <location>
        <begin position="466"/>
        <end position="513"/>
    </location>
</feature>
<sequence>MVTKTCLEDSRTKSAIKRELSADSAEPRTVIRHEPSYAEFNSSLSQAMLELEANQDKPVPSIECGLPSATKEKFTELKFVEAHEGMSIVTTRITTESVSPSTTKKMEETVTIKLDALVPKKKVIGMLRFKSFSGQWCPLSTTIAGLTCGKNTGILNSPRWPIWVKHLANLLKVNIRSIFDGNVNLHAEKKGNWHAAHVEVKLATFMVAVMMDMTRIGWHIEDMDKVTIRDLHQAKNVAWVSEKPVFEILLSRAPCMVCRTFVERIKLNIGFDVSIKVHSVGSVIHAQKLVRPLADIDTMKRKRPLLNSESPEAKKQRLENKNMEILNDARCIAGMDKNDNIGFTNNDLVELALPDVKIGPGGDEEDDAEAIIETQERREELRKQNFEPAEFPDLSYWSGLKSAECCSVNIDEIKQLADFKTAMEDKPLLRGKHQLADGYASPVNHNGNYSLSSQIQDLRRVTEATDLKYDPMDRDRDDLGHESYGKSMSLSQVQPPGISPMLIQSPSMAPNRS</sequence>
<gene>
    <name evidence="2" type="ORF">HOO65_010800</name>
</gene>
<dbReference type="Proteomes" id="UP001610728">
    <property type="component" value="Unassembled WGS sequence"/>
</dbReference>
<feature type="compositionally biased region" description="Polar residues" evidence="1">
    <location>
        <begin position="502"/>
        <end position="513"/>
    </location>
</feature>
<protein>
    <submittedName>
        <fullName evidence="2">Uncharacterized protein</fullName>
    </submittedName>
</protein>
<comment type="caution">
    <text evidence="2">The sequence shown here is derived from an EMBL/GenBank/DDBJ whole genome shotgun (WGS) entry which is preliminary data.</text>
</comment>
<feature type="compositionally biased region" description="Basic and acidic residues" evidence="1">
    <location>
        <begin position="466"/>
        <end position="484"/>
    </location>
</feature>
<dbReference type="RefSeq" id="XP_070862622.1">
    <property type="nucleotide sequence ID" value="XM_070999806.1"/>
</dbReference>
<dbReference type="GeneID" id="98115046"/>
<dbReference type="EMBL" id="JABSNW010000001">
    <property type="protein sequence ID" value="KAL2891442.1"/>
    <property type="molecule type" value="Genomic_DNA"/>
</dbReference>
<keyword evidence="3" id="KW-1185">Reference proteome</keyword>